<dbReference type="Proteomes" id="UP000469559">
    <property type="component" value="Unassembled WGS sequence"/>
</dbReference>
<proteinExistence type="predicted"/>
<dbReference type="EMBL" id="QGMF01000145">
    <property type="protein sequence ID" value="TVY18814.1"/>
    <property type="molecule type" value="Genomic_DNA"/>
</dbReference>
<keyword evidence="3" id="KW-1185">Reference proteome</keyword>
<gene>
    <name evidence="2" type="ORF">LARI1_G001891</name>
</gene>
<comment type="caution">
    <text evidence="2">The sequence shown here is derived from an EMBL/GenBank/DDBJ whole genome shotgun (WGS) entry which is preliminary data.</text>
</comment>
<dbReference type="AlphaFoldDB" id="A0A8T9BFI2"/>
<dbReference type="OrthoDB" id="5377039at2759"/>
<evidence type="ECO:0000256" key="1">
    <source>
        <dbReference type="SAM" id="MobiDB-lite"/>
    </source>
</evidence>
<evidence type="ECO:0000313" key="2">
    <source>
        <dbReference type="EMBL" id="TVY18814.1"/>
    </source>
</evidence>
<protein>
    <submittedName>
        <fullName evidence="2">Uncharacterized protein</fullName>
    </submittedName>
</protein>
<reference evidence="2 3" key="1">
    <citation type="submission" date="2018-05" db="EMBL/GenBank/DDBJ databases">
        <title>Whole genome sequencing for identification of molecular markers to develop diagnostic detection tools for the regulated plant pathogen Lachnellula willkommii.</title>
        <authorList>
            <person name="Giroux E."/>
            <person name="Bilodeau G."/>
        </authorList>
    </citation>
    <scope>NUCLEOTIDE SEQUENCE [LARGE SCALE GENOMIC DNA]</scope>
    <source>
        <strain evidence="2 3">CBS 203.66</strain>
    </source>
</reference>
<evidence type="ECO:0000313" key="3">
    <source>
        <dbReference type="Proteomes" id="UP000469559"/>
    </source>
</evidence>
<sequence length="101" mass="11112">MSSFNTQKSALPNLSPTNSQQNPEFSDEAMADAPDSPVQTSSQQFHSPQHSQGSRANGAEKSGAPGSTWNTKKFNEEYDRAMMGILDKDWDHTKYGDVLMS</sequence>
<accession>A0A8T9BFI2</accession>
<name>A0A8T9BFI2_9HELO</name>
<feature type="compositionally biased region" description="Low complexity" evidence="1">
    <location>
        <begin position="39"/>
        <end position="54"/>
    </location>
</feature>
<feature type="region of interest" description="Disordered" evidence="1">
    <location>
        <begin position="1"/>
        <end position="72"/>
    </location>
</feature>
<organism evidence="2 3">
    <name type="scientific">Lachnellula arida</name>
    <dbReference type="NCBI Taxonomy" id="1316785"/>
    <lineage>
        <taxon>Eukaryota</taxon>
        <taxon>Fungi</taxon>
        <taxon>Dikarya</taxon>
        <taxon>Ascomycota</taxon>
        <taxon>Pezizomycotina</taxon>
        <taxon>Leotiomycetes</taxon>
        <taxon>Helotiales</taxon>
        <taxon>Lachnaceae</taxon>
        <taxon>Lachnellula</taxon>
    </lineage>
</organism>
<feature type="compositionally biased region" description="Polar residues" evidence="1">
    <location>
        <begin position="1"/>
        <end position="24"/>
    </location>
</feature>